<organism evidence="7 8">
    <name type="scientific">Rhizobium altiplani</name>
    <dbReference type="NCBI Taxonomy" id="1864509"/>
    <lineage>
        <taxon>Bacteria</taxon>
        <taxon>Pseudomonadati</taxon>
        <taxon>Pseudomonadota</taxon>
        <taxon>Alphaproteobacteria</taxon>
        <taxon>Hyphomicrobiales</taxon>
        <taxon>Rhizobiaceae</taxon>
        <taxon>Rhizobium/Agrobacterium group</taxon>
        <taxon>Rhizobium</taxon>
    </lineage>
</organism>
<keyword evidence="2" id="KW-0964">Secreted</keyword>
<feature type="compositionally biased region" description="Gly residues" evidence="4">
    <location>
        <begin position="2469"/>
        <end position="2498"/>
    </location>
</feature>
<evidence type="ECO:0008006" key="9">
    <source>
        <dbReference type="Google" id="ProtNLM"/>
    </source>
</evidence>
<dbReference type="Pfam" id="PF12256">
    <property type="entry name" value="TcdB_toxin_midN"/>
    <property type="match status" value="1"/>
</dbReference>
<dbReference type="NCBIfam" id="TIGR03696">
    <property type="entry name" value="Rhs_assc_core"/>
    <property type="match status" value="1"/>
</dbReference>
<dbReference type="PRINTS" id="PR01341">
    <property type="entry name" value="SALSPVBPROT"/>
</dbReference>
<keyword evidence="8" id="KW-1185">Reference proteome</keyword>
<dbReference type="InterPro" id="IPR028994">
    <property type="entry name" value="Integrin_alpha_N"/>
</dbReference>
<name>A0A109JWT5_9HYPH</name>
<evidence type="ECO:0000313" key="8">
    <source>
        <dbReference type="Proteomes" id="UP000068164"/>
    </source>
</evidence>
<feature type="compositionally biased region" description="Basic and acidic residues" evidence="4">
    <location>
        <begin position="2446"/>
        <end position="2455"/>
    </location>
</feature>
<gene>
    <name evidence="7" type="ORF">AS026_33940</name>
</gene>
<dbReference type="RefSeq" id="WP_062369285.1">
    <property type="nucleotide sequence ID" value="NZ_LNCD01000036.1"/>
</dbReference>
<dbReference type="GO" id="GO:0005576">
    <property type="term" value="C:extracellular region"/>
    <property type="evidence" value="ECO:0007669"/>
    <property type="project" value="UniProtKB-SubCell"/>
</dbReference>
<evidence type="ECO:0000256" key="2">
    <source>
        <dbReference type="ARBA" id="ARBA00022525"/>
    </source>
</evidence>
<dbReference type="PANTHER" id="PTHR32305">
    <property type="match status" value="1"/>
</dbReference>
<dbReference type="OrthoDB" id="7876417at2"/>
<dbReference type="InterPro" id="IPR022044">
    <property type="entry name" value="TcdB_toxin_mid/C"/>
</dbReference>
<evidence type="ECO:0000259" key="6">
    <source>
        <dbReference type="Pfam" id="PF12256"/>
    </source>
</evidence>
<feature type="compositionally biased region" description="Gly residues" evidence="4">
    <location>
        <begin position="2409"/>
        <end position="2425"/>
    </location>
</feature>
<dbReference type="InterPro" id="IPR022045">
    <property type="entry name" value="TcdB_toxin_mid/N"/>
</dbReference>
<feature type="domain" description="Insecticide toxin TcdB middle/N-terminal" evidence="6">
    <location>
        <begin position="708"/>
        <end position="839"/>
    </location>
</feature>
<reference evidence="7 8" key="1">
    <citation type="submission" date="2015-11" db="EMBL/GenBank/DDBJ databases">
        <title>Draft Genome Sequence of the Strain BR 10423 (Rhizobium sp.) isolated from nodules of Mimosa pudica.</title>
        <authorList>
            <person name="Barauna A.C."/>
            <person name="Zilli J.E."/>
            <person name="Simoes-Araujo J.L."/>
            <person name="Reis V.M."/>
            <person name="James E.K."/>
            <person name="Reis F.B.Jr."/>
            <person name="Rouws L.F."/>
            <person name="Passos S.R."/>
            <person name="Gois S.R."/>
        </authorList>
    </citation>
    <scope>NUCLEOTIDE SEQUENCE [LARGE SCALE GENOMIC DNA]</scope>
    <source>
        <strain evidence="7 8">BR10423</strain>
    </source>
</reference>
<dbReference type="InterPro" id="IPR050708">
    <property type="entry name" value="T6SS_VgrG/RHS"/>
</dbReference>
<evidence type="ECO:0000256" key="4">
    <source>
        <dbReference type="SAM" id="MobiDB-lite"/>
    </source>
</evidence>
<dbReference type="Pfam" id="PF12255">
    <property type="entry name" value="TcdB_toxin_midC"/>
    <property type="match status" value="1"/>
</dbReference>
<dbReference type="EMBL" id="LNCD01000036">
    <property type="protein sequence ID" value="KWV56560.1"/>
    <property type="molecule type" value="Genomic_DNA"/>
</dbReference>
<evidence type="ECO:0000256" key="1">
    <source>
        <dbReference type="ARBA" id="ARBA00004613"/>
    </source>
</evidence>
<dbReference type="InterPro" id="IPR022385">
    <property type="entry name" value="Rhs_assc_core"/>
</dbReference>
<dbReference type="Gene3D" id="2.180.10.10">
    <property type="entry name" value="RHS repeat-associated core"/>
    <property type="match status" value="1"/>
</dbReference>
<dbReference type="Pfam" id="PF03534">
    <property type="entry name" value="SpvB"/>
    <property type="match status" value="1"/>
</dbReference>
<keyword evidence="3" id="KW-0843">Virulence</keyword>
<comment type="caution">
    <text evidence="7">The sequence shown here is derived from an EMBL/GenBank/DDBJ whole genome shotgun (WGS) entry which is preliminary data.</text>
</comment>
<dbReference type="SUPFAM" id="SSF69318">
    <property type="entry name" value="Integrin alpha N-terminal domain"/>
    <property type="match status" value="1"/>
</dbReference>
<dbReference type="Proteomes" id="UP000068164">
    <property type="component" value="Unassembled WGS sequence"/>
</dbReference>
<evidence type="ECO:0000256" key="3">
    <source>
        <dbReference type="ARBA" id="ARBA00023026"/>
    </source>
</evidence>
<proteinExistence type="predicted"/>
<dbReference type="InterPro" id="IPR003284">
    <property type="entry name" value="Sal_SpvB"/>
</dbReference>
<dbReference type="GO" id="GO:0005737">
    <property type="term" value="C:cytoplasm"/>
    <property type="evidence" value="ECO:0007669"/>
    <property type="project" value="InterPro"/>
</dbReference>
<dbReference type="PANTHER" id="PTHR32305:SF15">
    <property type="entry name" value="PROTEIN RHSA-RELATED"/>
    <property type="match status" value="1"/>
</dbReference>
<feature type="domain" description="Insecticide toxin TcdB middle/C-terminal" evidence="5">
    <location>
        <begin position="929"/>
        <end position="1062"/>
    </location>
</feature>
<sequence length="2745" mass="296033">MAERDTATGTFAATAASEKPFVVVPPSVALPKGGGAIRGIGEKFATNPVTGTGTLSVPLALSPGRSGFGPSLALAYDTGAGNSPYGFGWELNLPAIRRKTDKGLPRYEDATDSDTFTLSDVEDLVPEFRRTPGGELALEDGHPIVHEDVVDGFVVRRYRPRVGAQIARIERWTRSDSPRDVHWRSITADNVLTLYGQTDESRIADPERTGRIFAWLVDETRDDRGNAILYRYKAEDSAGADKGAASEANRSAKSRTANRYLKRIHYGNRKPLLDAQGQRPRRLDTEAIAASIAAGEWLFEVVFDYGDHDDEAPVPTETRLWALRPDPFSTRRPGFEVRTSRLCRRVLMFHHFDKPGVGRNTLVRSMTLEHSGGDAADGPGYSYLRAITQSGHLRKGGGYLKRNLPRLEFGYSAAKVSDTVGTIDPESLENLPAGIDGGVYQWVDLDGDGVAGILTEQAGQWYYKRNLSPLYDGEGRLGPVEQVADRPGAGLSEGVLVDLSGDGQLDLLVMEGPAPGIYEREKDGWGPYRPFADRLNRDLSDPELRFIDLDGDGRFDLMLAGDDRLTWHPALGGGEAGFGEGRSVGLPLDEENGPRLLGASNDAAIHLADMTGDGLADLVKVTAREVCYWPNLGYGRFGPKVTMDRAPDLSREGSFDPRRIVLADIDGSGTSDIIHLDLEGPRLYFNLSGNGWSKEGTDVPGLRVDDAVSVAPIDLFGNGTVCLVWSSPLLGEASGPLRYVDLMGGTKPHLLTRITNNLGAETTIQYASSSRFYLKDLAAGRPWITSLPFPVNVVDRVETRDKVSDSLFVSTYAYRDGFFDGAEREFRGFGMVEQWDTEQFATLTANGALHAANEEAASHVPPVHTKTWFHTGAWLETKGAPELFTSLLSAVDKGAWYAEPGLGPEETADLLPPEPESPEGLDLAERAEAARALKGMMLRREVYADDGSQREGVPYEVTTTTFAVRCVQPRGANRYAVFMVHAEESLNLHYERNAFDPRMSQELTLEVDDYGNVLKSCSVAYGRRAEIRAAGPGGQFQRIPNPGRQGLEAWDWARQTTTLVSYGEDRLTVPVEDADTYRGPVAYESLSYELTGFTGTGRGGRFRTADFVEPNAAPGAPRFSRLPVASTPLDYLERPSVGRQRRLIEHVRTLFRSNDLSGFSALGTMGRQGLVAESYQLAMTPKLLAAALVRKGDGQPDENLLPDPAAILVGTGSDRGGYVLSTTLKADGRFPATDADGCFWRPSGRNFLSPLGEASPAAELAFARSHFFLPCRSVDPFGATSQVSYDEFDLMSVRSEDAVGNVIEAACDYRVLQPTLLSDPNGNRSAARFDALGFVVGTAVMGKADAIDPEGDSFEDFVDDPDPEDVADLFASDDPAPLAAVLLGSATTRLVHDFTQVPPATVALARETHVSDLEGGAPSRLRLTFSYSDGFGREVGHKMQAEPGVVPRRDADGHIQIGPDGLPVMGDETVGPRWVSRGWTIFNNKGSAVRSYESWFTDTHRFEPGVPVGVSAIALYDPLQRVVGVINPDHSWTKTVFDAWSRYDFDAIDTLTLGGATGPAGDADLAGYVAHLPANACLPTWHGLRTAPEHAAAFAARYPDADERVRQTEAAVRSAALAGTPLRTHSDVLGRGFLAVADKGPDPAAPNGPHHLLPGRVELDIEGNVITVRDALTRFKDAAGNEVVLPLGRVIQTALHDLLGDRLCEESMDAGRRFTLPDVSGMPVRAWDDRGHVFRMAYDALRRPIRSHVAGTVAGAPQQEVLVERVVYGEGHPEAKARNLRGRTWLRLDQAGAAIAEQHDFKGNQLAAGRSLTSGTQYRGIVDWSGLPDAPAAIEAALAGRLEPLRWRTRNRFDAVDRPIQLILPHRDVVGASISIVQPSYNEASLVDTIRVWLDRAAVPDDLLPAATATLVPVSAVDYDAKGRRVSVAYGCGAGAGATGVVTSYRYDPLTFSLQRLTTRRDAVAFPGDAPANPPAGWPGKDLQDLSFAYDPVGNIAQVIDRAQQTIFFGNRRVEPSARYEYDALYRIVSATGREHLGQTAGLANPPTPHRYEDSGRVAVGAGSFATTDGTAMGAYTERYTYDDAGNLLSMQHTGSNPVHPGWTRTYSYREASRLKEGGSWTPSNRLTASAVGGVAEPIAYDGHGNMLSMPQLGTMSWDYIDQLAMTARRKVDDDDEAGELRAGERTYYVYDAFGERVRKVTERPDGSLKDERIYVGGAELFVQHAGVRAGLERETLHIEDGQGRVASIETRNAIDDGSPKRLVRYQFHNHLGSASLELDETARIISYEEYTPYGSTSYQAVRGPGDAPKRYRFTGKERDEESGLYYSGARYYAPWLARWTSCDPIGLGDGPNIYIYARCRPVILIDPGGTESVDPRQQKYNAALQQARARGFAATHGGAFQSYQLKGGPKGGAKGAGSGKGGGASTPAHQGVKGGTADSGGAEAKGTDPVDRPGDPAGTADVSQPGTTKGGEGKATGGSGYVELGGPGTSGVGGTGKGPQDPNAVPLTEMDYTTQFAGLISAPLLGQDEAAESVSGGIPEGRGPKSGASAAGQALYLAVNLFFTFASGLVESGMRKAWAALKPYAKWALKAPVFMFMGAGGPGGMLPKPRGAPKVYTSTAPPKTGPGYKAPHEPSAPVYGNPQNSSVPHAQTMQEKTVSDISRIEDAKEVFMHTQTRTVDPAVPSRKLPDMQMVSQEGKITFYEVPSPSDIATNKAFAKLLTRNLKVMRAMGGKSEGLVIIPMK</sequence>
<evidence type="ECO:0000313" key="7">
    <source>
        <dbReference type="EMBL" id="KWV56560.1"/>
    </source>
</evidence>
<protein>
    <recommendedName>
        <fullName evidence="9">Toxin</fullName>
    </recommendedName>
</protein>
<accession>A0A109JWT5</accession>
<evidence type="ECO:0000259" key="5">
    <source>
        <dbReference type="Pfam" id="PF12255"/>
    </source>
</evidence>
<feature type="region of interest" description="Disordered" evidence="4">
    <location>
        <begin position="2404"/>
        <end position="2507"/>
    </location>
</feature>
<comment type="subcellular location">
    <subcellularLocation>
        <location evidence="1">Secreted</location>
    </subcellularLocation>
</comment>